<dbReference type="Proteomes" id="UP000034841">
    <property type="component" value="Unassembled WGS sequence"/>
</dbReference>
<name>A0A0F8DM41_CERFI</name>
<reference evidence="2 3" key="1">
    <citation type="submission" date="2015-04" db="EMBL/GenBank/DDBJ databases">
        <title>Genome sequence of Ceratocystis platani, a major pathogen of plane trees.</title>
        <authorList>
            <person name="Belbahri L."/>
        </authorList>
    </citation>
    <scope>NUCLEOTIDE SEQUENCE [LARGE SCALE GENOMIC DNA]</scope>
    <source>
        <strain evidence="2 3">CFO</strain>
    </source>
</reference>
<comment type="caution">
    <text evidence="2">The sequence shown here is derived from an EMBL/GenBank/DDBJ whole genome shotgun (WGS) entry which is preliminary data.</text>
</comment>
<evidence type="ECO:0000313" key="3">
    <source>
        <dbReference type="Proteomes" id="UP000034841"/>
    </source>
</evidence>
<keyword evidence="3" id="KW-1185">Reference proteome</keyword>
<dbReference type="EMBL" id="LBBL01000023">
    <property type="protein sequence ID" value="KKF96929.1"/>
    <property type="molecule type" value="Genomic_DNA"/>
</dbReference>
<proteinExistence type="predicted"/>
<evidence type="ECO:0000256" key="1">
    <source>
        <dbReference type="SAM" id="MobiDB-lite"/>
    </source>
</evidence>
<sequence length="78" mass="8751">MCNSKLKMIQQSKKEALERQGQSVQNMRTSFDNLNSVMHRAVKALKNLEGSLGDSGNEGKVDIEDVRREVSSIIDEVE</sequence>
<organism evidence="2 3">
    <name type="scientific">Ceratocystis fimbriata f. sp. platani</name>
    <dbReference type="NCBI Taxonomy" id="88771"/>
    <lineage>
        <taxon>Eukaryota</taxon>
        <taxon>Fungi</taxon>
        <taxon>Dikarya</taxon>
        <taxon>Ascomycota</taxon>
        <taxon>Pezizomycotina</taxon>
        <taxon>Sordariomycetes</taxon>
        <taxon>Hypocreomycetidae</taxon>
        <taxon>Microascales</taxon>
        <taxon>Ceratocystidaceae</taxon>
        <taxon>Ceratocystis</taxon>
    </lineage>
</organism>
<protein>
    <submittedName>
        <fullName evidence="2">Uncharacterized protein</fullName>
    </submittedName>
</protein>
<accession>A0A0F8DM41</accession>
<dbReference type="AlphaFoldDB" id="A0A0F8DM41"/>
<evidence type="ECO:0000313" key="2">
    <source>
        <dbReference type="EMBL" id="KKF96929.1"/>
    </source>
</evidence>
<gene>
    <name evidence="2" type="ORF">CFO_g703</name>
</gene>
<feature type="region of interest" description="Disordered" evidence="1">
    <location>
        <begin position="1"/>
        <end position="23"/>
    </location>
</feature>